<dbReference type="PANTHER" id="PTHR31569">
    <property type="entry name" value="SWIM-TYPE DOMAIN-CONTAINING PROTEIN"/>
    <property type="match status" value="1"/>
</dbReference>
<dbReference type="AlphaFoldDB" id="A0A6A4EQR8"/>
<dbReference type="PANTHER" id="PTHR31569:SF4">
    <property type="entry name" value="SWIM-TYPE DOMAIN-CONTAINING PROTEIN"/>
    <property type="match status" value="1"/>
</dbReference>
<accession>A0A6A4EQR8</accession>
<dbReference type="Proteomes" id="UP000437068">
    <property type="component" value="Unassembled WGS sequence"/>
</dbReference>
<dbReference type="Proteomes" id="UP000440367">
    <property type="component" value="Unassembled WGS sequence"/>
</dbReference>
<name>A0A6A4EQR8_9STRA</name>
<evidence type="ECO:0000313" key="3">
    <source>
        <dbReference type="Proteomes" id="UP000437068"/>
    </source>
</evidence>
<evidence type="ECO:0008006" key="5">
    <source>
        <dbReference type="Google" id="ProtNLM"/>
    </source>
</evidence>
<dbReference type="EMBL" id="QXGD01000200">
    <property type="protein sequence ID" value="KAE9248137.1"/>
    <property type="molecule type" value="Genomic_DNA"/>
</dbReference>
<evidence type="ECO:0000313" key="2">
    <source>
        <dbReference type="EMBL" id="KAE9321679.1"/>
    </source>
</evidence>
<evidence type="ECO:0000313" key="4">
    <source>
        <dbReference type="Proteomes" id="UP000440367"/>
    </source>
</evidence>
<sequence length="229" mass="26428">MQFSSWESFHSSLDDYSARTFRVRINNKVEERNKKIEKEDSKVPPIPLEWEMYNKTLICTHGGTFKSRSKGKRARQESRATKCGAKINVCDCVTNKKSDYQVFALCVTRAELPHLHKLDPTTYQYYASVRTSLPARVVDTVDILRKAGAKKKRILEYILENAGNSVGIRDVHNLVQRLKEREAAGTTSKERMKTWLKEFSEEPGNIGRIFVEKRADRVRVYSSVFGMMK</sequence>
<organism evidence="2 3">
    <name type="scientific">Phytophthora fragariae</name>
    <dbReference type="NCBI Taxonomy" id="53985"/>
    <lineage>
        <taxon>Eukaryota</taxon>
        <taxon>Sar</taxon>
        <taxon>Stramenopiles</taxon>
        <taxon>Oomycota</taxon>
        <taxon>Peronosporomycetes</taxon>
        <taxon>Peronosporales</taxon>
        <taxon>Peronosporaceae</taxon>
        <taxon>Phytophthora</taxon>
    </lineage>
</organism>
<proteinExistence type="predicted"/>
<dbReference type="EMBL" id="QXGE01000169">
    <property type="protein sequence ID" value="KAE9321679.1"/>
    <property type="molecule type" value="Genomic_DNA"/>
</dbReference>
<protein>
    <recommendedName>
        <fullName evidence="5">FAR1 domain-containing protein</fullName>
    </recommendedName>
</protein>
<reference evidence="3 4" key="1">
    <citation type="submission" date="2018-08" db="EMBL/GenBank/DDBJ databases">
        <title>Genomic investigation of the strawberry pathogen Phytophthora fragariae indicates pathogenicity is determined by transcriptional variation in three key races.</title>
        <authorList>
            <person name="Adams T.M."/>
            <person name="Armitage A.D."/>
            <person name="Sobczyk M.K."/>
            <person name="Bates H.J."/>
            <person name="Dunwell J.M."/>
            <person name="Nellist C.F."/>
            <person name="Harrison R.J."/>
        </authorList>
    </citation>
    <scope>NUCLEOTIDE SEQUENCE [LARGE SCALE GENOMIC DNA]</scope>
    <source>
        <strain evidence="2 3">A4</strain>
        <strain evidence="1 4">BC-1</strain>
    </source>
</reference>
<gene>
    <name evidence="2" type="ORF">PF001_g4779</name>
    <name evidence="1" type="ORF">PF002_g5918</name>
</gene>
<comment type="caution">
    <text evidence="2">The sequence shown here is derived from an EMBL/GenBank/DDBJ whole genome shotgun (WGS) entry which is preliminary data.</text>
</comment>
<evidence type="ECO:0000313" key="1">
    <source>
        <dbReference type="EMBL" id="KAE9248137.1"/>
    </source>
</evidence>
<dbReference type="InterPro" id="IPR052579">
    <property type="entry name" value="Zinc_finger_SWIM"/>
</dbReference>